<evidence type="ECO:0000313" key="3">
    <source>
        <dbReference type="Proteomes" id="UP000001876"/>
    </source>
</evidence>
<dbReference type="RefSeq" id="XP_003063979.1">
    <property type="nucleotide sequence ID" value="XM_003063933.1"/>
</dbReference>
<gene>
    <name evidence="2" type="ORF">MICPUCDRAFT_43192</name>
</gene>
<dbReference type="Proteomes" id="UP000001876">
    <property type="component" value="Unassembled WGS sequence"/>
</dbReference>
<evidence type="ECO:0000256" key="1">
    <source>
        <dbReference type="SAM" id="MobiDB-lite"/>
    </source>
</evidence>
<keyword evidence="3" id="KW-1185">Reference proteome</keyword>
<organism evidence="3">
    <name type="scientific">Micromonas pusilla (strain CCMP1545)</name>
    <name type="common">Picoplanktonic green alga</name>
    <dbReference type="NCBI Taxonomy" id="564608"/>
    <lineage>
        <taxon>Eukaryota</taxon>
        <taxon>Viridiplantae</taxon>
        <taxon>Chlorophyta</taxon>
        <taxon>Mamiellophyceae</taxon>
        <taxon>Mamiellales</taxon>
        <taxon>Mamiellaceae</taxon>
        <taxon>Micromonas</taxon>
    </lineage>
</organism>
<dbReference type="KEGG" id="mpp:MICPUCDRAFT_43192"/>
<feature type="compositionally biased region" description="Basic residues" evidence="1">
    <location>
        <begin position="152"/>
        <end position="161"/>
    </location>
</feature>
<reference evidence="2 3" key="1">
    <citation type="journal article" date="2009" name="Science">
        <title>Green evolution and dynamic adaptations revealed by genomes of the marine picoeukaryotes Micromonas.</title>
        <authorList>
            <person name="Worden A.Z."/>
            <person name="Lee J.H."/>
            <person name="Mock T."/>
            <person name="Rouze P."/>
            <person name="Simmons M.P."/>
            <person name="Aerts A.L."/>
            <person name="Allen A.E."/>
            <person name="Cuvelier M.L."/>
            <person name="Derelle E."/>
            <person name="Everett M.V."/>
            <person name="Foulon E."/>
            <person name="Grimwood J."/>
            <person name="Gundlach H."/>
            <person name="Henrissat B."/>
            <person name="Napoli C."/>
            <person name="McDonald S.M."/>
            <person name="Parker M.S."/>
            <person name="Rombauts S."/>
            <person name="Salamov A."/>
            <person name="Von Dassow P."/>
            <person name="Badger J.H."/>
            <person name="Coutinho P.M."/>
            <person name="Demir E."/>
            <person name="Dubchak I."/>
            <person name="Gentemann C."/>
            <person name="Eikrem W."/>
            <person name="Gready J.E."/>
            <person name="John U."/>
            <person name="Lanier W."/>
            <person name="Lindquist E.A."/>
            <person name="Lucas S."/>
            <person name="Mayer K.F."/>
            <person name="Moreau H."/>
            <person name="Not F."/>
            <person name="Otillar R."/>
            <person name="Panaud O."/>
            <person name="Pangilinan J."/>
            <person name="Paulsen I."/>
            <person name="Piegu B."/>
            <person name="Poliakov A."/>
            <person name="Robbens S."/>
            <person name="Schmutz J."/>
            <person name="Toulza E."/>
            <person name="Wyss T."/>
            <person name="Zelensky A."/>
            <person name="Zhou K."/>
            <person name="Armbrust E.V."/>
            <person name="Bhattacharya D."/>
            <person name="Goodenough U.W."/>
            <person name="Van de Peer Y."/>
            <person name="Grigoriev I.V."/>
        </authorList>
    </citation>
    <scope>NUCLEOTIDE SEQUENCE [LARGE SCALE GENOMIC DNA]</scope>
    <source>
        <strain evidence="2 3">CCMP1545</strain>
    </source>
</reference>
<feature type="compositionally biased region" description="Basic and acidic residues" evidence="1">
    <location>
        <begin position="162"/>
        <end position="177"/>
    </location>
</feature>
<dbReference type="EMBL" id="GG663750">
    <property type="protein sequence ID" value="EEH51601.1"/>
    <property type="molecule type" value="Genomic_DNA"/>
</dbReference>
<feature type="region of interest" description="Disordered" evidence="1">
    <location>
        <begin position="40"/>
        <end position="59"/>
    </location>
</feature>
<feature type="region of interest" description="Disordered" evidence="1">
    <location>
        <begin position="150"/>
        <end position="177"/>
    </location>
</feature>
<protein>
    <submittedName>
        <fullName evidence="2">Predicted protein</fullName>
    </submittedName>
</protein>
<evidence type="ECO:0000313" key="2">
    <source>
        <dbReference type="EMBL" id="EEH51601.1"/>
    </source>
</evidence>
<dbReference type="GeneID" id="9689603"/>
<accession>C1N7W3</accession>
<name>C1N7W3_MICPC</name>
<dbReference type="AlphaFoldDB" id="C1N7W3"/>
<sequence length="177" mass="19446">MTDAEIPTHLAGPPDVPDKRVFELKAKMNALTKRLLAAEKQRDDAVEAKTTTNAAMKSAAREAEEALVATRHRAEQAEILARENAARAIDAETRAADAERRAARAEATAREQSSLVAALREEIETLKAVGVTLDDDVDVLRAKVTELEVGVRTRRRRRRRTTRDAAGDAPRGEEGRD</sequence>
<proteinExistence type="predicted"/>